<dbReference type="RefSeq" id="WP_142766086.1">
    <property type="nucleotide sequence ID" value="NZ_CP041356.1"/>
</dbReference>
<accession>A0A514Z7F3</accession>
<sequence length="411" mass="44308">MRKKQRTLKLVILSVVLLILLGIKENKFKAESLSRVSIQLKATNNGVPLNNAVYSAYNLDNAYQRIINGDITEEDTATANWKSLQRQIQPDDSKVNPQVIKFADGLSIGAGIKNSTANAQAVMADILREGGLPVLENLNGGADNNLFHQGERGRMSNYFTDKSGEAVATVPMGLTAIISGNGNFQKLVTISQDNQVVKVDSANIDDRLSLSLETNNRVEKTNFGRYVAESGPNIPLVYDLKISKNFNIFGSIINLNSTVNLVIMSVTAPSDVEGIEITSMDTNGDIAGGIMQQIKIPHLTHDITLKIKAYIMATSTKDIPSKGSGLSVSGIDTLGNNVVAQSPTLLLTGANFVMINSETNELVNGEKYILGKKQGAGYQIYSEQKGWLEVKQVDAVTISHGTPLQGGISTL</sequence>
<dbReference type="Proteomes" id="UP000315128">
    <property type="component" value="Chromosome"/>
</dbReference>
<keyword evidence="2" id="KW-1185">Reference proteome</keyword>
<evidence type="ECO:0000313" key="1">
    <source>
        <dbReference type="EMBL" id="QDK70483.1"/>
    </source>
</evidence>
<dbReference type="KEGG" id="lack:FLP15_03965"/>
<proteinExistence type="predicted"/>
<organism evidence="1 2">
    <name type="scientific">Lactococcus protaetiae</name>
    <dbReference type="NCBI Taxonomy" id="2592653"/>
    <lineage>
        <taxon>Bacteria</taxon>
        <taxon>Bacillati</taxon>
        <taxon>Bacillota</taxon>
        <taxon>Bacilli</taxon>
        <taxon>Lactobacillales</taxon>
        <taxon>Streptococcaceae</taxon>
        <taxon>Lactococcus</taxon>
    </lineage>
</organism>
<protein>
    <submittedName>
        <fullName evidence="1">Uncharacterized protein</fullName>
    </submittedName>
</protein>
<dbReference type="AlphaFoldDB" id="A0A514Z7F3"/>
<gene>
    <name evidence="1" type="ORF">FLP15_03965</name>
</gene>
<dbReference type="OrthoDB" id="2240470at2"/>
<name>A0A514Z7F3_9LACT</name>
<evidence type="ECO:0000313" key="2">
    <source>
        <dbReference type="Proteomes" id="UP000315128"/>
    </source>
</evidence>
<dbReference type="EMBL" id="CP041356">
    <property type="protein sequence ID" value="QDK70483.1"/>
    <property type="molecule type" value="Genomic_DNA"/>
</dbReference>
<reference evidence="1 2" key="1">
    <citation type="submission" date="2019-07" db="EMBL/GenBank/DDBJ databases">
        <title>Genome sequencing of KACC 19320.</title>
        <authorList>
            <person name="Heo J."/>
            <person name="Kim S.-J."/>
            <person name="Kim J.-S."/>
            <person name="Hong S.-B."/>
            <person name="Kwon S.-W."/>
        </authorList>
    </citation>
    <scope>NUCLEOTIDE SEQUENCE [LARGE SCALE GENOMIC DNA]</scope>
    <source>
        <strain evidence="1 2">KACC 19320</strain>
    </source>
</reference>